<proteinExistence type="predicted"/>
<dbReference type="Proteomes" id="UP001058074">
    <property type="component" value="Unassembled WGS sequence"/>
</dbReference>
<comment type="caution">
    <text evidence="1">The sequence shown here is derived from an EMBL/GenBank/DDBJ whole genome shotgun (WGS) entry which is preliminary data.</text>
</comment>
<protein>
    <submittedName>
        <fullName evidence="1">Transcriptional regulator</fullName>
    </submittedName>
</protein>
<accession>A0ACB5RHV4</accession>
<organism evidence="1 2">
    <name type="scientific">Inconstantimicrobium mannanitabidum</name>
    <dbReference type="NCBI Taxonomy" id="1604901"/>
    <lineage>
        <taxon>Bacteria</taxon>
        <taxon>Bacillati</taxon>
        <taxon>Bacillota</taxon>
        <taxon>Clostridia</taxon>
        <taxon>Eubacteriales</taxon>
        <taxon>Clostridiaceae</taxon>
        <taxon>Inconstantimicrobium</taxon>
    </lineage>
</organism>
<reference evidence="1" key="1">
    <citation type="journal article" date="2025" name="Int. J. Syst. Evol. Microbiol.">
        <title>Inconstantimicrobium mannanitabidum sp. nov., a novel member of the family Clostridiaceae isolated from anoxic soil under the treatment of reductive soil disinfestation.</title>
        <authorList>
            <person name="Ueki A."/>
            <person name="Tonouchi A."/>
            <person name="Honma S."/>
            <person name="Kaku N."/>
            <person name="Ueki K."/>
        </authorList>
    </citation>
    <scope>NUCLEOTIDE SEQUENCE</scope>
    <source>
        <strain evidence="1">TW13</strain>
    </source>
</reference>
<sequence length="438" mass="50702">MENFNLITPGEKIKNIRKTYNFRQHEISGNDITRNLISMIERGESNLTKTTATIIANNINNLCMTKNINYSVTPEYLLESVEDQLNSVINKFIDCTKSDPSKIYSGTYDDILLNIEKNINIYSSAKDKFNFYMYLGNVFDEANNPSKSYFYYLRAYENSGTSSPDEISSICSLIGYSCIRLQNYSAAINYNKIALYENEKRDLASIFAIRFNSIIALISLENYDDALNEITYVEENLSNILKSNPQKHFYFCCLKSNCYKGMKKYDLANTLNKNMLKNNSTTPLCKTILFTNIIEIYIETKDIKNLKIYLNKFYNYLESIKTLESNSHLASTYYSIGLGYLTINERDIARTFFNKSLQSAKEFKNEKYILQSLNQLVNLSDDSEKVIASITKQFMDMVQLKFIPKYNYVLMNILNLYSKRNDCTNISKLINFINSIEA</sequence>
<name>A0ACB5RHV4_9CLOT</name>
<evidence type="ECO:0000313" key="2">
    <source>
        <dbReference type="Proteomes" id="UP001058074"/>
    </source>
</evidence>
<gene>
    <name evidence="1" type="ORF">rsdtw13_39590</name>
</gene>
<dbReference type="EMBL" id="BROD01000001">
    <property type="protein sequence ID" value="GKX68701.1"/>
    <property type="molecule type" value="Genomic_DNA"/>
</dbReference>
<evidence type="ECO:0000313" key="1">
    <source>
        <dbReference type="EMBL" id="GKX68701.1"/>
    </source>
</evidence>
<keyword evidence="2" id="KW-1185">Reference proteome</keyword>